<comment type="caution">
    <text evidence="1">The sequence shown here is derived from an EMBL/GenBank/DDBJ whole genome shotgun (WGS) entry which is preliminary data.</text>
</comment>
<gene>
    <name evidence="1" type="ORF">F5891DRAFT_981698</name>
</gene>
<proteinExistence type="predicted"/>
<dbReference type="GeneID" id="64671441"/>
<dbReference type="EMBL" id="JABBWK010000038">
    <property type="protein sequence ID" value="KAG1898538.1"/>
    <property type="molecule type" value="Genomic_DNA"/>
</dbReference>
<evidence type="ECO:0000313" key="1">
    <source>
        <dbReference type="EMBL" id="KAG1898538.1"/>
    </source>
</evidence>
<dbReference type="Proteomes" id="UP001195769">
    <property type="component" value="Unassembled WGS sequence"/>
</dbReference>
<reference evidence="1" key="1">
    <citation type="journal article" date="2020" name="New Phytol.">
        <title>Comparative genomics reveals dynamic genome evolution in host specialist ectomycorrhizal fungi.</title>
        <authorList>
            <person name="Lofgren L.A."/>
            <person name="Nguyen N.H."/>
            <person name="Vilgalys R."/>
            <person name="Ruytinx J."/>
            <person name="Liao H.L."/>
            <person name="Branco S."/>
            <person name="Kuo A."/>
            <person name="LaButti K."/>
            <person name="Lipzen A."/>
            <person name="Andreopoulos W."/>
            <person name="Pangilinan J."/>
            <person name="Riley R."/>
            <person name="Hundley H."/>
            <person name="Na H."/>
            <person name="Barry K."/>
            <person name="Grigoriev I.V."/>
            <person name="Stajich J.E."/>
            <person name="Kennedy P.G."/>
        </authorList>
    </citation>
    <scope>NUCLEOTIDE SEQUENCE</scope>
    <source>
        <strain evidence="1">FC203</strain>
    </source>
</reference>
<dbReference type="RefSeq" id="XP_041224114.1">
    <property type="nucleotide sequence ID" value="XM_041377143.1"/>
</dbReference>
<organism evidence="1 2">
    <name type="scientific">Suillus fuscotomentosus</name>
    <dbReference type="NCBI Taxonomy" id="1912939"/>
    <lineage>
        <taxon>Eukaryota</taxon>
        <taxon>Fungi</taxon>
        <taxon>Dikarya</taxon>
        <taxon>Basidiomycota</taxon>
        <taxon>Agaricomycotina</taxon>
        <taxon>Agaricomycetes</taxon>
        <taxon>Agaricomycetidae</taxon>
        <taxon>Boletales</taxon>
        <taxon>Suillineae</taxon>
        <taxon>Suillaceae</taxon>
        <taxon>Suillus</taxon>
    </lineage>
</organism>
<sequence>MCATRLYHIPDIVHGPSQLDDVLKTKKTLAHHPMISGGRRAILYLRECDRALLVPAPLTIGVDELESTSDLHTFQWLNEFGEQAAIIRPDVTRTAISRHPKSRAKLPWTLIVCVEDHHDSRPNYLLHTLGVPFAGFENVYMPNGNVLVLKRSEINCKDILDVNPSDLGLITDVIVNAYIKDELPGAGLIQN</sequence>
<name>A0AAD4E2H9_9AGAM</name>
<dbReference type="AlphaFoldDB" id="A0AAD4E2H9"/>
<protein>
    <submittedName>
        <fullName evidence="1">Uncharacterized protein</fullName>
    </submittedName>
</protein>
<evidence type="ECO:0000313" key="2">
    <source>
        <dbReference type="Proteomes" id="UP001195769"/>
    </source>
</evidence>
<accession>A0AAD4E2H9</accession>
<keyword evidence="2" id="KW-1185">Reference proteome</keyword>